<dbReference type="PANTHER" id="PTHR30460:SF0">
    <property type="entry name" value="MODERATE CONDUCTANCE MECHANOSENSITIVE CHANNEL YBIO"/>
    <property type="match status" value="1"/>
</dbReference>
<evidence type="ECO:0000259" key="10">
    <source>
        <dbReference type="Pfam" id="PF21088"/>
    </source>
</evidence>
<evidence type="ECO:0000256" key="1">
    <source>
        <dbReference type="ARBA" id="ARBA00004651"/>
    </source>
</evidence>
<evidence type="ECO:0000313" key="12">
    <source>
        <dbReference type="Proteomes" id="UP000519897"/>
    </source>
</evidence>
<feature type="transmembrane region" description="Helical" evidence="7">
    <location>
        <begin position="179"/>
        <end position="197"/>
    </location>
</feature>
<dbReference type="SUPFAM" id="SSF82689">
    <property type="entry name" value="Mechanosensitive channel protein MscS (YggB), C-terminal domain"/>
    <property type="match status" value="1"/>
</dbReference>
<dbReference type="Gene3D" id="3.30.70.100">
    <property type="match status" value="1"/>
</dbReference>
<feature type="transmembrane region" description="Helical" evidence="7">
    <location>
        <begin position="323"/>
        <end position="348"/>
    </location>
</feature>
<name>A0A7W6PSN3_9HYPH</name>
<evidence type="ECO:0000256" key="8">
    <source>
        <dbReference type="SAM" id="SignalP"/>
    </source>
</evidence>
<sequence>MLGTRIHIISRLLACLVCLVVWLQTAESSASAEDKPPTIVVLTANQTAAQIEAAVKAASEGGAPVLIRWAEETLPPAASNSRDQSMAAMNNMWMIGDLQKALANGTEGAIAGISRLPAVFQTSWQTISEEPGGTTFAAWMLLVSASLGLASAYGARVVLNHAYGRFIPKRRFTNAGLRLLLDLAAVAVFHAASHIAARQGLDAGSFGRQVNGALLSMLTGGLVYACLGRFLFQSNGASGGPLIDIARPRWHFRMLVLYGLMTAFIGNSVHLADMRMVDAAAADSWLFLTTTVLTVMKLYWFIGGRRDIASVFAGKDAGPFRRAVGSILADSYIVSAIVIWATGLLVAGSAQNLVWARAAGITQFLMIVVPVLDLAVVSLLGHMARKREAATGKGLPSVVLWSLRTPLAGAIWLIGLHMIVQLWQPLLMGASTLVTTWLMWLERLSLALIVSWSFCSFLLKYFEAIAPSATVIMPGEDDGDARKEKSRISTILPVVRNLVLGGVIAIAALVVVSAAGIDVAPLLAGFGVLGLALSFGSQTLVKDVVSGIFFLAEDAFRIGEYIDTGKLMGTVEQISLRSVRLRHHNGPIHTVPFGQITSITNYSRDWGTIKFQLRFDRDADLELIRKTAKKVGLAMLDDPEFGGDFLVPLKMQGIQDVTENSMVIRFKFTARPGNPSIIKREGMKRLLAAFKAAGLPLASNAVVVRGGSERPGDAAAASLMPLTSQAST</sequence>
<feature type="signal peptide" evidence="8">
    <location>
        <begin position="1"/>
        <end position="32"/>
    </location>
</feature>
<feature type="transmembrane region" description="Helical" evidence="7">
    <location>
        <begin position="523"/>
        <end position="541"/>
    </location>
</feature>
<feature type="chain" id="PRO_5030959495" evidence="8">
    <location>
        <begin position="33"/>
        <end position="728"/>
    </location>
</feature>
<evidence type="ECO:0000256" key="5">
    <source>
        <dbReference type="ARBA" id="ARBA00022989"/>
    </source>
</evidence>
<keyword evidence="12" id="KW-1185">Reference proteome</keyword>
<organism evidence="11 12">
    <name type="scientific">Rhizobium rhizoryzae</name>
    <dbReference type="NCBI Taxonomy" id="451876"/>
    <lineage>
        <taxon>Bacteria</taxon>
        <taxon>Pseudomonadati</taxon>
        <taxon>Pseudomonadota</taxon>
        <taxon>Alphaproteobacteria</taxon>
        <taxon>Hyphomicrobiales</taxon>
        <taxon>Rhizobiaceae</taxon>
        <taxon>Rhizobium/Agrobacterium group</taxon>
        <taxon>Rhizobium</taxon>
    </lineage>
</organism>
<comment type="subcellular location">
    <subcellularLocation>
        <location evidence="1">Cell membrane</location>
        <topology evidence="1">Multi-pass membrane protein</topology>
    </subcellularLocation>
</comment>
<comment type="caution">
    <text evidence="11">The sequence shown here is derived from an EMBL/GenBank/DDBJ whole genome shotgun (WGS) entry which is preliminary data.</text>
</comment>
<dbReference type="SUPFAM" id="SSF50182">
    <property type="entry name" value="Sm-like ribonucleoproteins"/>
    <property type="match status" value="1"/>
</dbReference>
<evidence type="ECO:0000313" key="11">
    <source>
        <dbReference type="EMBL" id="MBB4145169.1"/>
    </source>
</evidence>
<feature type="transmembrane region" description="Helical" evidence="7">
    <location>
        <begin position="440"/>
        <end position="459"/>
    </location>
</feature>
<feature type="transmembrane region" description="Helical" evidence="7">
    <location>
        <begin position="209"/>
        <end position="232"/>
    </location>
</feature>
<dbReference type="RefSeq" id="WP_165132227.1">
    <property type="nucleotide sequence ID" value="NZ_CP049249.1"/>
</dbReference>
<feature type="transmembrane region" description="Helical" evidence="7">
    <location>
        <begin position="136"/>
        <end position="159"/>
    </location>
</feature>
<dbReference type="InterPro" id="IPR011066">
    <property type="entry name" value="MscS_channel_C_sf"/>
</dbReference>
<feature type="transmembrane region" description="Helical" evidence="7">
    <location>
        <begin position="398"/>
        <end position="420"/>
    </location>
</feature>
<protein>
    <submittedName>
        <fullName evidence="11">Small-conductance mechanosensitive channel</fullName>
    </submittedName>
</protein>
<dbReference type="InterPro" id="IPR023408">
    <property type="entry name" value="MscS_beta-dom_sf"/>
</dbReference>
<dbReference type="InterPro" id="IPR045276">
    <property type="entry name" value="YbiO_bact"/>
</dbReference>
<keyword evidence="6 7" id="KW-0472">Membrane</keyword>
<dbReference type="Pfam" id="PF00924">
    <property type="entry name" value="MS_channel_2nd"/>
    <property type="match status" value="1"/>
</dbReference>
<feature type="domain" description="Mechanosensitive ion channel MscS" evidence="9">
    <location>
        <begin position="539"/>
        <end position="604"/>
    </location>
</feature>
<dbReference type="SUPFAM" id="SSF82861">
    <property type="entry name" value="Mechanosensitive channel protein MscS (YggB), transmembrane region"/>
    <property type="match status" value="1"/>
</dbReference>
<keyword evidence="3" id="KW-1003">Cell membrane</keyword>
<dbReference type="AlphaFoldDB" id="A0A7W6PSN3"/>
<dbReference type="InterPro" id="IPR006685">
    <property type="entry name" value="MscS_channel_2nd"/>
</dbReference>
<evidence type="ECO:0000256" key="7">
    <source>
        <dbReference type="SAM" id="Phobius"/>
    </source>
</evidence>
<dbReference type="EMBL" id="JACIEC010000006">
    <property type="protein sequence ID" value="MBB4145169.1"/>
    <property type="molecule type" value="Genomic_DNA"/>
</dbReference>
<dbReference type="PANTHER" id="PTHR30460">
    <property type="entry name" value="MODERATE CONDUCTANCE MECHANOSENSITIVE CHANNEL YBIO"/>
    <property type="match status" value="1"/>
</dbReference>
<evidence type="ECO:0000256" key="3">
    <source>
        <dbReference type="ARBA" id="ARBA00022475"/>
    </source>
</evidence>
<feature type="transmembrane region" description="Helical" evidence="7">
    <location>
        <begin position="494"/>
        <end position="517"/>
    </location>
</feature>
<dbReference type="Pfam" id="PF21088">
    <property type="entry name" value="MS_channel_1st"/>
    <property type="match status" value="1"/>
</dbReference>
<dbReference type="Gene3D" id="1.10.287.1260">
    <property type="match status" value="1"/>
</dbReference>
<keyword evidence="5 7" id="KW-1133">Transmembrane helix</keyword>
<feature type="domain" description="Mechanosensitive ion channel transmembrane helices 2/3" evidence="10">
    <location>
        <begin position="502"/>
        <end position="538"/>
    </location>
</feature>
<gene>
    <name evidence="11" type="ORF">GGQ72_003732</name>
</gene>
<dbReference type="InterPro" id="IPR010920">
    <property type="entry name" value="LSM_dom_sf"/>
</dbReference>
<evidence type="ECO:0000256" key="2">
    <source>
        <dbReference type="ARBA" id="ARBA00008017"/>
    </source>
</evidence>
<feature type="transmembrane region" description="Helical" evidence="7">
    <location>
        <begin position="252"/>
        <end position="272"/>
    </location>
</feature>
<dbReference type="Proteomes" id="UP000519897">
    <property type="component" value="Unassembled WGS sequence"/>
</dbReference>
<accession>A0A7W6PSN3</accession>
<keyword evidence="4 7" id="KW-0812">Transmembrane</keyword>
<reference evidence="11 12" key="1">
    <citation type="submission" date="2020-08" db="EMBL/GenBank/DDBJ databases">
        <title>Genomic Encyclopedia of Type Strains, Phase IV (KMG-IV): sequencing the most valuable type-strain genomes for metagenomic binning, comparative biology and taxonomic classification.</title>
        <authorList>
            <person name="Goeker M."/>
        </authorList>
    </citation>
    <scope>NUCLEOTIDE SEQUENCE [LARGE SCALE GENOMIC DNA]</scope>
    <source>
        <strain evidence="11 12">DSM 29514</strain>
    </source>
</reference>
<comment type="similarity">
    <text evidence="2">Belongs to the MscS (TC 1.A.23) family.</text>
</comment>
<dbReference type="GO" id="GO:0005886">
    <property type="term" value="C:plasma membrane"/>
    <property type="evidence" value="ECO:0007669"/>
    <property type="project" value="UniProtKB-SubCell"/>
</dbReference>
<dbReference type="InterPro" id="IPR011014">
    <property type="entry name" value="MscS_channel_TM-2"/>
</dbReference>
<dbReference type="GO" id="GO:0008381">
    <property type="term" value="F:mechanosensitive monoatomic ion channel activity"/>
    <property type="evidence" value="ECO:0007669"/>
    <property type="project" value="InterPro"/>
</dbReference>
<keyword evidence="8" id="KW-0732">Signal</keyword>
<proteinExistence type="inferred from homology"/>
<feature type="transmembrane region" description="Helical" evidence="7">
    <location>
        <begin position="354"/>
        <end position="377"/>
    </location>
</feature>
<dbReference type="Gene3D" id="2.30.30.60">
    <property type="match status" value="1"/>
</dbReference>
<evidence type="ECO:0000256" key="6">
    <source>
        <dbReference type="ARBA" id="ARBA00023136"/>
    </source>
</evidence>
<dbReference type="InterPro" id="IPR049142">
    <property type="entry name" value="MS_channel_1st"/>
</dbReference>
<feature type="transmembrane region" description="Helical" evidence="7">
    <location>
        <begin position="284"/>
        <end position="302"/>
    </location>
</feature>
<evidence type="ECO:0000259" key="9">
    <source>
        <dbReference type="Pfam" id="PF00924"/>
    </source>
</evidence>
<evidence type="ECO:0000256" key="4">
    <source>
        <dbReference type="ARBA" id="ARBA00022692"/>
    </source>
</evidence>
<dbReference type="FunFam" id="2.30.30.60:FF:000001">
    <property type="entry name" value="MscS Mechanosensitive ion channel"/>
    <property type="match status" value="1"/>
</dbReference>